<dbReference type="AlphaFoldDB" id="A0A8S3SSV1"/>
<protein>
    <submittedName>
        <fullName evidence="1">Uncharacterized protein</fullName>
    </submittedName>
</protein>
<proteinExistence type="predicted"/>
<gene>
    <name evidence="1" type="ORF">MEDL_35282</name>
</gene>
<organism evidence="1 2">
    <name type="scientific">Mytilus edulis</name>
    <name type="common">Blue mussel</name>
    <dbReference type="NCBI Taxonomy" id="6550"/>
    <lineage>
        <taxon>Eukaryota</taxon>
        <taxon>Metazoa</taxon>
        <taxon>Spiralia</taxon>
        <taxon>Lophotrochozoa</taxon>
        <taxon>Mollusca</taxon>
        <taxon>Bivalvia</taxon>
        <taxon>Autobranchia</taxon>
        <taxon>Pteriomorphia</taxon>
        <taxon>Mytilida</taxon>
        <taxon>Mytiloidea</taxon>
        <taxon>Mytilidae</taxon>
        <taxon>Mytilinae</taxon>
        <taxon>Mytilus</taxon>
    </lineage>
</organism>
<sequence>MCGNFTANTARLDKWKRGIEDITYILNNDLCKLILTCREQVFRDEGFKHSDMEIFQTCKCNFRDDELALTYSDKENIAKRKELNNLFLDCKEGKYKISALLFLIICNNRVKKTYLPGKYKRVNKILEDIRSECGISEELTDGHSKRMNNSFHNALSTFIYQLPKDTISGLIQNTSSDFVCVMFVMNSNEMVSSFYTKHYGIILKHDHIQEYIERILGDMTKSDNVVGYMEHCRCCRNEEFRSELHSYLSKLSSITVTDLILNASESFVKNMFVMKVEDIHQSSDSIYERYGIEISTEHIQVFSERFLNVMTCYHYGSEYIRSWRCSKNNDFNLAIQKYMGQLSPKRIRELIENASQSFIQTMFVITVEDISQISFHVYRRYGIEIPGDIIQDYIERMFNDLKVLTPI</sequence>
<dbReference type="OrthoDB" id="6210170at2759"/>
<reference evidence="1" key="1">
    <citation type="submission" date="2021-03" db="EMBL/GenBank/DDBJ databases">
        <authorList>
            <person name="Bekaert M."/>
        </authorList>
    </citation>
    <scope>NUCLEOTIDE SEQUENCE</scope>
</reference>
<evidence type="ECO:0000313" key="2">
    <source>
        <dbReference type="Proteomes" id="UP000683360"/>
    </source>
</evidence>
<dbReference type="Proteomes" id="UP000683360">
    <property type="component" value="Unassembled WGS sequence"/>
</dbReference>
<accession>A0A8S3SSV1</accession>
<comment type="caution">
    <text evidence="1">The sequence shown here is derived from an EMBL/GenBank/DDBJ whole genome shotgun (WGS) entry which is preliminary data.</text>
</comment>
<name>A0A8S3SSV1_MYTED</name>
<dbReference type="EMBL" id="CAJPWZ010001706">
    <property type="protein sequence ID" value="CAG2221899.1"/>
    <property type="molecule type" value="Genomic_DNA"/>
</dbReference>
<keyword evidence="2" id="KW-1185">Reference proteome</keyword>
<evidence type="ECO:0000313" key="1">
    <source>
        <dbReference type="EMBL" id="CAG2221899.1"/>
    </source>
</evidence>